<evidence type="ECO:0000256" key="1">
    <source>
        <dbReference type="SAM" id="MobiDB-lite"/>
    </source>
</evidence>
<sequence length="200" mass="22304">MRGRAVRQSGGDRGFGLFDPAGIQHGFRPEPNPLLQHLRFRVEPQCADGIAEAVKRIFLQFQNRTAGQQADFQRADQAAATPGPTFQSAGVQFGHAGSQRPLPCFGVVECIQLFAQSRIRRKVVQSVKERPQVKPGSSRQNRLSSPAPNPCDGFVGKALEREHVDPFMKVETADQVVRNLRAFLFRRLRRADLQPAVELH</sequence>
<protein>
    <submittedName>
        <fullName evidence="2">Uncharacterized protein</fullName>
    </submittedName>
</protein>
<comment type="caution">
    <text evidence="2">The sequence shown here is derived from an EMBL/GenBank/DDBJ whole genome shotgun (WGS) entry which is preliminary data.</text>
</comment>
<name>A0A645F978_9ZZZZ</name>
<feature type="region of interest" description="Disordered" evidence="1">
    <location>
        <begin position="126"/>
        <end position="155"/>
    </location>
</feature>
<reference evidence="2" key="1">
    <citation type="submission" date="2019-08" db="EMBL/GenBank/DDBJ databases">
        <authorList>
            <person name="Kucharzyk K."/>
            <person name="Murdoch R.W."/>
            <person name="Higgins S."/>
            <person name="Loffler F."/>
        </authorList>
    </citation>
    <scope>NUCLEOTIDE SEQUENCE</scope>
</reference>
<accession>A0A645F978</accession>
<dbReference type="EMBL" id="VSSQ01056016">
    <property type="protein sequence ID" value="MPN09889.1"/>
    <property type="molecule type" value="Genomic_DNA"/>
</dbReference>
<proteinExistence type="predicted"/>
<organism evidence="2">
    <name type="scientific">bioreactor metagenome</name>
    <dbReference type="NCBI Taxonomy" id="1076179"/>
    <lineage>
        <taxon>unclassified sequences</taxon>
        <taxon>metagenomes</taxon>
        <taxon>ecological metagenomes</taxon>
    </lineage>
</organism>
<feature type="compositionally biased region" description="Polar residues" evidence="1">
    <location>
        <begin position="135"/>
        <end position="146"/>
    </location>
</feature>
<gene>
    <name evidence="2" type="ORF">SDC9_157182</name>
</gene>
<evidence type="ECO:0000313" key="2">
    <source>
        <dbReference type="EMBL" id="MPN09889.1"/>
    </source>
</evidence>
<dbReference type="AlphaFoldDB" id="A0A645F978"/>